<dbReference type="SUPFAM" id="SSF53822">
    <property type="entry name" value="Periplasmic binding protein-like I"/>
    <property type="match status" value="1"/>
</dbReference>
<dbReference type="Gene3D" id="3.40.50.2300">
    <property type="match status" value="2"/>
</dbReference>
<evidence type="ECO:0000313" key="1">
    <source>
        <dbReference type="EMBL" id="MEQ2216558.1"/>
    </source>
</evidence>
<organism evidence="1 2">
    <name type="scientific">Xenoophorus captivus</name>
    <dbReference type="NCBI Taxonomy" id="1517983"/>
    <lineage>
        <taxon>Eukaryota</taxon>
        <taxon>Metazoa</taxon>
        <taxon>Chordata</taxon>
        <taxon>Craniata</taxon>
        <taxon>Vertebrata</taxon>
        <taxon>Euteleostomi</taxon>
        <taxon>Actinopterygii</taxon>
        <taxon>Neopterygii</taxon>
        <taxon>Teleostei</taxon>
        <taxon>Neoteleostei</taxon>
        <taxon>Acanthomorphata</taxon>
        <taxon>Ovalentaria</taxon>
        <taxon>Atherinomorphae</taxon>
        <taxon>Cyprinodontiformes</taxon>
        <taxon>Goodeidae</taxon>
        <taxon>Xenoophorus</taxon>
    </lineage>
</organism>
<reference evidence="1 2" key="1">
    <citation type="submission" date="2021-06" db="EMBL/GenBank/DDBJ databases">
        <authorList>
            <person name="Palmer J.M."/>
        </authorList>
    </citation>
    <scope>NUCLEOTIDE SEQUENCE [LARGE SCALE GENOMIC DNA]</scope>
    <source>
        <strain evidence="1 2">XC_2019</strain>
        <tissue evidence="1">Muscle</tissue>
    </source>
</reference>
<proteinExistence type="predicted"/>
<protein>
    <submittedName>
        <fullName evidence="1">Uncharacterized protein</fullName>
    </submittedName>
</protein>
<accession>A0ABV0S7W8</accession>
<comment type="caution">
    <text evidence="1">The sequence shown here is derived from an EMBL/GenBank/DDBJ whole genome shotgun (WGS) entry which is preliminary data.</text>
</comment>
<evidence type="ECO:0000313" key="2">
    <source>
        <dbReference type="Proteomes" id="UP001434883"/>
    </source>
</evidence>
<dbReference type="InterPro" id="IPR028082">
    <property type="entry name" value="Peripla_BP_I"/>
</dbReference>
<name>A0ABV0S7W8_9TELE</name>
<sequence>MKFLLEELARDPPPPRQWIGSESWVTDPHSMSFSFCVGTIGVAIQQSVIPGLRDFLLDLSPSEVAASSVLTEFWEDAFNCSLRESKKELYIFHAGIKQKQYIQNATTF</sequence>
<keyword evidence="2" id="KW-1185">Reference proteome</keyword>
<dbReference type="Proteomes" id="UP001434883">
    <property type="component" value="Unassembled WGS sequence"/>
</dbReference>
<dbReference type="EMBL" id="JAHRIN010071021">
    <property type="protein sequence ID" value="MEQ2216558.1"/>
    <property type="molecule type" value="Genomic_DNA"/>
</dbReference>
<gene>
    <name evidence="1" type="ORF">XENOCAPTIV_018138</name>
</gene>
<feature type="non-terminal residue" evidence="1">
    <location>
        <position position="108"/>
    </location>
</feature>